<dbReference type="GO" id="GO:0005886">
    <property type="term" value="C:plasma membrane"/>
    <property type="evidence" value="ECO:0007669"/>
    <property type="project" value="TreeGrafter"/>
</dbReference>
<gene>
    <name evidence="9" type="ORF">A3H70_03835</name>
</gene>
<evidence type="ECO:0000256" key="5">
    <source>
        <dbReference type="ARBA" id="ARBA00022989"/>
    </source>
</evidence>
<dbReference type="AlphaFoldDB" id="A0A1G2BNX9"/>
<comment type="subcellular location">
    <subcellularLocation>
        <location evidence="1">Membrane</location>
        <topology evidence="1">Multi-pass membrane protein</topology>
    </subcellularLocation>
</comment>
<dbReference type="SUPFAM" id="SSF53448">
    <property type="entry name" value="Nucleotide-diphospho-sugar transferases"/>
    <property type="match status" value="1"/>
</dbReference>
<organism evidence="9 10">
    <name type="scientific">Candidatus Komeilibacteria bacterium RIFCSPLOWO2_02_FULL_48_11</name>
    <dbReference type="NCBI Taxonomy" id="1798553"/>
    <lineage>
        <taxon>Bacteria</taxon>
        <taxon>Candidatus Komeiliibacteriota</taxon>
    </lineage>
</organism>
<evidence type="ECO:0000313" key="10">
    <source>
        <dbReference type="Proteomes" id="UP000178109"/>
    </source>
</evidence>
<dbReference type="InterPro" id="IPR050256">
    <property type="entry name" value="Glycosyltransferase_2"/>
</dbReference>
<dbReference type="Proteomes" id="UP000178109">
    <property type="component" value="Unassembled WGS sequence"/>
</dbReference>
<dbReference type="STRING" id="1798553.A3H70_03835"/>
<dbReference type="CDD" id="cd04187">
    <property type="entry name" value="DPM1_like_bac"/>
    <property type="match status" value="1"/>
</dbReference>
<keyword evidence="2" id="KW-0328">Glycosyltransferase</keyword>
<evidence type="ECO:0000256" key="7">
    <source>
        <dbReference type="SAM" id="Phobius"/>
    </source>
</evidence>
<evidence type="ECO:0000259" key="8">
    <source>
        <dbReference type="Pfam" id="PF00535"/>
    </source>
</evidence>
<evidence type="ECO:0000256" key="6">
    <source>
        <dbReference type="ARBA" id="ARBA00023136"/>
    </source>
</evidence>
<dbReference type="PANTHER" id="PTHR48090:SF1">
    <property type="entry name" value="PROPHAGE BACTOPRENOL GLUCOSYL TRANSFERASE HOMOLOG"/>
    <property type="match status" value="1"/>
</dbReference>
<dbReference type="Gene3D" id="3.90.550.10">
    <property type="entry name" value="Spore Coat Polysaccharide Biosynthesis Protein SpsA, Chain A"/>
    <property type="match status" value="1"/>
</dbReference>
<dbReference type="EMBL" id="MHKO01000059">
    <property type="protein sequence ID" value="OGY90834.1"/>
    <property type="molecule type" value="Genomic_DNA"/>
</dbReference>
<dbReference type="InterPro" id="IPR029044">
    <property type="entry name" value="Nucleotide-diphossugar_trans"/>
</dbReference>
<dbReference type="Pfam" id="PF00535">
    <property type="entry name" value="Glycos_transf_2"/>
    <property type="match status" value="1"/>
</dbReference>
<protein>
    <recommendedName>
        <fullName evidence="8">Glycosyltransferase 2-like domain-containing protein</fullName>
    </recommendedName>
</protein>
<evidence type="ECO:0000256" key="1">
    <source>
        <dbReference type="ARBA" id="ARBA00004141"/>
    </source>
</evidence>
<feature type="transmembrane region" description="Helical" evidence="7">
    <location>
        <begin position="237"/>
        <end position="262"/>
    </location>
</feature>
<dbReference type="InterPro" id="IPR001173">
    <property type="entry name" value="Glyco_trans_2-like"/>
</dbReference>
<dbReference type="PANTHER" id="PTHR48090">
    <property type="entry name" value="UNDECAPRENYL-PHOSPHATE 4-DEOXY-4-FORMAMIDO-L-ARABINOSE TRANSFERASE-RELATED"/>
    <property type="match status" value="1"/>
</dbReference>
<keyword evidence="6 7" id="KW-0472">Membrane</keyword>
<comment type="caution">
    <text evidence="9">The sequence shown here is derived from an EMBL/GenBank/DDBJ whole genome shotgun (WGS) entry which is preliminary data.</text>
</comment>
<keyword evidence="5 7" id="KW-1133">Transmembrane helix</keyword>
<keyword evidence="3" id="KW-0808">Transferase</keyword>
<sequence>MSLLAPKLAIISPCFNEEVIIQESAKKLLAVLDDLIQKSKIHPDSFIYFVNDGSTDKTWDLIEKLHVQDSRVKGLRLSRNFGQEHAVIAGLLSVRERADCFITINSDLQDDLSVMEKFIDGFSQGYEVIYGVKKNPRKDSWYKRYGTALFNTMIKFLGVSNDSDFRLASRKAVDALVEFGEANIFLSGMFSLLGFKTTTMPYLIHERTGGQSKYSFKMLLELAWDGITSFSIIPLRIITLIGFVVMMGAMTVMALTMVDILANSLASWLLAAVLFVGGLQIIGLGVVGEYIGKIYKETKARPRFIKDVELW</sequence>
<keyword evidence="4 7" id="KW-0812">Transmembrane</keyword>
<dbReference type="GO" id="GO:0016757">
    <property type="term" value="F:glycosyltransferase activity"/>
    <property type="evidence" value="ECO:0007669"/>
    <property type="project" value="UniProtKB-KW"/>
</dbReference>
<name>A0A1G2BNX9_9BACT</name>
<reference evidence="9 10" key="1">
    <citation type="journal article" date="2016" name="Nat. Commun.">
        <title>Thousands of microbial genomes shed light on interconnected biogeochemical processes in an aquifer system.</title>
        <authorList>
            <person name="Anantharaman K."/>
            <person name="Brown C.T."/>
            <person name="Hug L.A."/>
            <person name="Sharon I."/>
            <person name="Castelle C.J."/>
            <person name="Probst A.J."/>
            <person name="Thomas B.C."/>
            <person name="Singh A."/>
            <person name="Wilkins M.J."/>
            <person name="Karaoz U."/>
            <person name="Brodie E.L."/>
            <person name="Williams K.H."/>
            <person name="Hubbard S.S."/>
            <person name="Banfield J.F."/>
        </authorList>
    </citation>
    <scope>NUCLEOTIDE SEQUENCE [LARGE SCALE GENOMIC DNA]</scope>
</reference>
<accession>A0A1G2BNX9</accession>
<evidence type="ECO:0000256" key="3">
    <source>
        <dbReference type="ARBA" id="ARBA00022679"/>
    </source>
</evidence>
<proteinExistence type="predicted"/>
<evidence type="ECO:0000256" key="4">
    <source>
        <dbReference type="ARBA" id="ARBA00022692"/>
    </source>
</evidence>
<feature type="domain" description="Glycosyltransferase 2-like" evidence="8">
    <location>
        <begin position="10"/>
        <end position="147"/>
    </location>
</feature>
<feature type="transmembrane region" description="Helical" evidence="7">
    <location>
        <begin position="268"/>
        <end position="291"/>
    </location>
</feature>
<evidence type="ECO:0000256" key="2">
    <source>
        <dbReference type="ARBA" id="ARBA00022676"/>
    </source>
</evidence>
<evidence type="ECO:0000313" key="9">
    <source>
        <dbReference type="EMBL" id="OGY90834.1"/>
    </source>
</evidence>